<keyword evidence="3" id="KW-1185">Reference proteome</keyword>
<accession>A0A2G5UBD8</accession>
<proteinExistence type="predicted"/>
<name>A0A2G5UBD8_9PELO</name>
<evidence type="ECO:0000313" key="3">
    <source>
        <dbReference type="Proteomes" id="UP000230233"/>
    </source>
</evidence>
<dbReference type="EMBL" id="PDUG01000004">
    <property type="protein sequence ID" value="PIC36870.1"/>
    <property type="molecule type" value="Genomic_DNA"/>
</dbReference>
<evidence type="ECO:0000313" key="2">
    <source>
        <dbReference type="EMBL" id="PIC36870.1"/>
    </source>
</evidence>
<evidence type="ECO:0000256" key="1">
    <source>
        <dbReference type="SAM" id="MobiDB-lite"/>
    </source>
</evidence>
<dbReference type="AlphaFoldDB" id="A0A2G5UBD8"/>
<organism evidence="2 3">
    <name type="scientific">Caenorhabditis nigoni</name>
    <dbReference type="NCBI Taxonomy" id="1611254"/>
    <lineage>
        <taxon>Eukaryota</taxon>
        <taxon>Metazoa</taxon>
        <taxon>Ecdysozoa</taxon>
        <taxon>Nematoda</taxon>
        <taxon>Chromadorea</taxon>
        <taxon>Rhabditida</taxon>
        <taxon>Rhabditina</taxon>
        <taxon>Rhabditomorpha</taxon>
        <taxon>Rhabditoidea</taxon>
        <taxon>Rhabditidae</taxon>
        <taxon>Peloderinae</taxon>
        <taxon>Caenorhabditis</taxon>
    </lineage>
</organism>
<sequence>MVRGTRQAWYSFWSTATQRTDSRLRQIARSRVAVPNCGEDWNPHGGQNHKFGLESFLLKEWKPVNVDEKMPRTGHYFSNSTARLEFYETIEKMEAITKKSPDLEIQLSKSSENSDEVVSPNPLKKSPESPETLEEVLKTLQNDIDDVKTEWRRYSEGHKEDMEKVMELLAVIMKKHQDDA</sequence>
<reference evidence="3" key="1">
    <citation type="submission" date="2017-10" db="EMBL/GenBank/DDBJ databases">
        <title>Rapid genome shrinkage in a self-fertile nematode reveals novel sperm competition proteins.</title>
        <authorList>
            <person name="Yin D."/>
            <person name="Schwarz E.M."/>
            <person name="Thomas C.G."/>
            <person name="Felde R.L."/>
            <person name="Korf I.F."/>
            <person name="Cutter A.D."/>
            <person name="Schartner C.M."/>
            <person name="Ralston E.J."/>
            <person name="Meyer B.J."/>
            <person name="Haag E.S."/>
        </authorList>
    </citation>
    <scope>NUCLEOTIDE SEQUENCE [LARGE SCALE GENOMIC DNA]</scope>
    <source>
        <strain evidence="3">JU1422</strain>
    </source>
</reference>
<protein>
    <submittedName>
        <fullName evidence="2">Uncharacterized protein</fullName>
    </submittedName>
</protein>
<dbReference type="Proteomes" id="UP000230233">
    <property type="component" value="Chromosome IV"/>
</dbReference>
<comment type="caution">
    <text evidence="2">The sequence shown here is derived from an EMBL/GenBank/DDBJ whole genome shotgun (WGS) entry which is preliminary data.</text>
</comment>
<gene>
    <name evidence="2" type="primary">Cnig_chr_IV.g15707</name>
    <name evidence="2" type="ORF">B9Z55_015707</name>
</gene>
<feature type="region of interest" description="Disordered" evidence="1">
    <location>
        <begin position="101"/>
        <end position="132"/>
    </location>
</feature>